<proteinExistence type="predicted"/>
<comment type="caution">
    <text evidence="3">The sequence shown here is derived from an EMBL/GenBank/DDBJ whole genome shotgun (WGS) entry which is preliminary data.</text>
</comment>
<dbReference type="RefSeq" id="WP_373949866.1">
    <property type="nucleotide sequence ID" value="NZ_JBHDLN010000003.1"/>
</dbReference>
<dbReference type="PANTHER" id="PTHR46825">
    <property type="entry name" value="D-ALANYL-D-ALANINE-CARBOXYPEPTIDASE/ENDOPEPTIDASE AMPH"/>
    <property type="match status" value="1"/>
</dbReference>
<dbReference type="PANTHER" id="PTHR46825:SF9">
    <property type="entry name" value="BETA-LACTAMASE-RELATED DOMAIN-CONTAINING PROTEIN"/>
    <property type="match status" value="1"/>
</dbReference>
<protein>
    <submittedName>
        <fullName evidence="3">Serine hydrolase domain-containing protein</fullName>
        <ecNumber evidence="3">3.-.-.-</ecNumber>
    </submittedName>
</protein>
<feature type="transmembrane region" description="Helical" evidence="1">
    <location>
        <begin position="383"/>
        <end position="402"/>
    </location>
</feature>
<evidence type="ECO:0000313" key="3">
    <source>
        <dbReference type="EMBL" id="MFB0842130.1"/>
    </source>
</evidence>
<evidence type="ECO:0000313" key="4">
    <source>
        <dbReference type="Proteomes" id="UP001575622"/>
    </source>
</evidence>
<dbReference type="SUPFAM" id="SSF56601">
    <property type="entry name" value="beta-lactamase/transpeptidase-like"/>
    <property type="match status" value="1"/>
</dbReference>
<dbReference type="InterPro" id="IPR050491">
    <property type="entry name" value="AmpC-like"/>
</dbReference>
<keyword evidence="1" id="KW-1133">Transmembrane helix</keyword>
<reference evidence="3 4" key="1">
    <citation type="submission" date="2024-09" db="EMBL/GenBank/DDBJ databases">
        <authorList>
            <person name="Makale K.P.P."/>
            <person name="Makhzoum A."/>
            <person name="Rantong G."/>
            <person name="Rahube T.O."/>
        </authorList>
    </citation>
    <scope>NUCLEOTIDE SEQUENCE [LARGE SCALE GENOMIC DNA]</scope>
    <source>
        <strain evidence="3 4">KM_D13</strain>
    </source>
</reference>
<dbReference type="EMBL" id="JBHDLN010000003">
    <property type="protein sequence ID" value="MFB0842130.1"/>
    <property type="molecule type" value="Genomic_DNA"/>
</dbReference>
<name>A0ABV4UWD6_9BACL</name>
<sequence length="493" mass="55134">MTSATKKFVLCLSCVLLMLSILVKPVSAIGVRNKAEILKEIDDYVKTNMEVNNIKAAALAIANNEEVFYAQGYGTFSDGRGITGSTPFPIASLSKSFTALAVLQLVENGRIDLDTPYASYFPDLTPKDERVRAITVRNLLNQTTGLNDKANPDMTRSPQYQSLQEINPSLSAVKLVHDPGTTFNYHNPNYQYLGLLVEKVSGQSFSAYMEKNIFERLEMNRTFSVSTTRQINENPAIPRGHYLFFGYPVSQAEPPWFIDGPAGIVSTAEDMAKWMLAQSNGSLLSPKLMEEYHTPGQSSPYGMGWIADKEEHVGRTISHSGIFWTYKAEETIYLDQQLGITMMFNSGLTTFVDYRAFIDEIARIIRGEKAEVPVLNSRNMETVMTLLIIATVLWGIYSHFRIKRSNKRLTAGKLIISSLGRLLPVLILLLFKPLVTVMAAGRLFPWFGLWTTMPSLIIWLVVLSLVNVTNGVCLVRLYCAKRTDMGSDFPVTR</sequence>
<dbReference type="GO" id="GO:0016787">
    <property type="term" value="F:hydrolase activity"/>
    <property type="evidence" value="ECO:0007669"/>
    <property type="project" value="UniProtKB-KW"/>
</dbReference>
<dbReference type="EC" id="3.-.-.-" evidence="3"/>
<organism evidence="3 4">
    <name type="scientific">Paenibacillus oleatilyticus</name>
    <dbReference type="NCBI Taxonomy" id="2594886"/>
    <lineage>
        <taxon>Bacteria</taxon>
        <taxon>Bacillati</taxon>
        <taxon>Bacillota</taxon>
        <taxon>Bacilli</taxon>
        <taxon>Bacillales</taxon>
        <taxon>Paenibacillaceae</taxon>
        <taxon>Paenibacillus</taxon>
    </lineage>
</organism>
<accession>A0ABV4UWD6</accession>
<feature type="domain" description="Beta-lactamase-related" evidence="2">
    <location>
        <begin position="41"/>
        <end position="349"/>
    </location>
</feature>
<dbReference type="Proteomes" id="UP001575622">
    <property type="component" value="Unassembled WGS sequence"/>
</dbReference>
<keyword evidence="1" id="KW-0472">Membrane</keyword>
<dbReference type="Pfam" id="PF00144">
    <property type="entry name" value="Beta-lactamase"/>
    <property type="match status" value="1"/>
</dbReference>
<feature type="transmembrane region" description="Helical" evidence="1">
    <location>
        <begin position="422"/>
        <end position="444"/>
    </location>
</feature>
<dbReference type="InterPro" id="IPR001466">
    <property type="entry name" value="Beta-lactam-related"/>
</dbReference>
<keyword evidence="4" id="KW-1185">Reference proteome</keyword>
<evidence type="ECO:0000256" key="1">
    <source>
        <dbReference type="SAM" id="Phobius"/>
    </source>
</evidence>
<feature type="transmembrane region" description="Helical" evidence="1">
    <location>
        <begin position="456"/>
        <end position="479"/>
    </location>
</feature>
<keyword evidence="3" id="KW-0378">Hydrolase</keyword>
<keyword evidence="1" id="KW-0812">Transmembrane</keyword>
<gene>
    <name evidence="3" type="ORF">ACEU3E_08105</name>
</gene>
<dbReference type="Gene3D" id="3.40.710.10">
    <property type="entry name" value="DD-peptidase/beta-lactamase superfamily"/>
    <property type="match status" value="1"/>
</dbReference>
<evidence type="ECO:0000259" key="2">
    <source>
        <dbReference type="Pfam" id="PF00144"/>
    </source>
</evidence>
<dbReference type="InterPro" id="IPR012338">
    <property type="entry name" value="Beta-lactam/transpept-like"/>
</dbReference>